<keyword evidence="4" id="KW-0788">Thiol protease</keyword>
<evidence type="ECO:0000313" key="10">
    <source>
        <dbReference type="Proteomes" id="UP000270296"/>
    </source>
</evidence>
<dbReference type="GO" id="GO:0008234">
    <property type="term" value="F:cysteine-type peptidase activity"/>
    <property type="evidence" value="ECO:0007669"/>
    <property type="project" value="UniProtKB-KW"/>
</dbReference>
<dbReference type="InterPro" id="IPR025661">
    <property type="entry name" value="Pept_asp_AS"/>
</dbReference>
<dbReference type="OrthoDB" id="387093at2759"/>
<dbReference type="PRINTS" id="PR00705">
    <property type="entry name" value="PAPAIN"/>
</dbReference>
<keyword evidence="6" id="KW-1015">Disulfide bond</keyword>
<gene>
    <name evidence="9" type="ORF">SBAD_LOCUS10250</name>
</gene>
<name>A0A183J302_9BILA</name>
<evidence type="ECO:0000256" key="2">
    <source>
        <dbReference type="ARBA" id="ARBA00022670"/>
    </source>
</evidence>
<dbReference type="InterPro" id="IPR000668">
    <property type="entry name" value="Peptidase_C1A_C"/>
</dbReference>
<feature type="domain" description="Cathepsin propeptide inhibitor" evidence="8">
    <location>
        <begin position="51"/>
        <end position="117"/>
    </location>
</feature>
<dbReference type="InterPro" id="IPR013128">
    <property type="entry name" value="Peptidase_C1A"/>
</dbReference>
<dbReference type="CDD" id="cd02248">
    <property type="entry name" value="Peptidase_C1A"/>
    <property type="match status" value="1"/>
</dbReference>
<feature type="domain" description="Peptidase C1A papain C-terminal" evidence="7">
    <location>
        <begin position="144"/>
        <end position="357"/>
    </location>
</feature>
<dbReference type="InterPro" id="IPR000169">
    <property type="entry name" value="Pept_cys_AS"/>
</dbReference>
<evidence type="ECO:0000259" key="8">
    <source>
        <dbReference type="SMART" id="SM00848"/>
    </source>
</evidence>
<keyword evidence="10" id="KW-1185">Reference proteome</keyword>
<reference evidence="11" key="1">
    <citation type="submission" date="2016-06" db="UniProtKB">
        <authorList>
            <consortium name="WormBaseParasite"/>
        </authorList>
    </citation>
    <scope>IDENTIFICATION</scope>
</reference>
<evidence type="ECO:0000256" key="4">
    <source>
        <dbReference type="ARBA" id="ARBA00022807"/>
    </source>
</evidence>
<dbReference type="AlphaFoldDB" id="A0A183J302"/>
<dbReference type="FunFam" id="3.90.70.10:FF:000103">
    <property type="entry name" value="Hypothetical LOC496748"/>
    <property type="match status" value="1"/>
</dbReference>
<proteinExistence type="inferred from homology"/>
<accession>A0A183J302</accession>
<dbReference type="SUPFAM" id="SSF54001">
    <property type="entry name" value="Cysteine proteinases"/>
    <property type="match status" value="1"/>
</dbReference>
<dbReference type="Pfam" id="PF08246">
    <property type="entry name" value="Inhibitor_I29"/>
    <property type="match status" value="1"/>
</dbReference>
<dbReference type="SMART" id="SM00645">
    <property type="entry name" value="Pept_C1"/>
    <property type="match status" value="1"/>
</dbReference>
<dbReference type="GO" id="GO:0006508">
    <property type="term" value="P:proteolysis"/>
    <property type="evidence" value="ECO:0007669"/>
    <property type="project" value="UniProtKB-KW"/>
</dbReference>
<dbReference type="InterPro" id="IPR025660">
    <property type="entry name" value="Pept_his_AS"/>
</dbReference>
<dbReference type="PROSITE" id="PS00639">
    <property type="entry name" value="THIOL_PROTEASE_HIS"/>
    <property type="match status" value="1"/>
</dbReference>
<reference evidence="9 10" key="2">
    <citation type="submission" date="2018-11" db="EMBL/GenBank/DDBJ databases">
        <authorList>
            <consortium name="Pathogen Informatics"/>
        </authorList>
    </citation>
    <scope>NUCLEOTIDE SEQUENCE [LARGE SCALE GENOMIC DNA]</scope>
</reference>
<dbReference type="PANTHER" id="PTHR12411">
    <property type="entry name" value="CYSTEINE PROTEASE FAMILY C1-RELATED"/>
    <property type="match status" value="1"/>
</dbReference>
<dbReference type="Proteomes" id="UP000270296">
    <property type="component" value="Unassembled WGS sequence"/>
</dbReference>
<dbReference type="PROSITE" id="PS00139">
    <property type="entry name" value="THIOL_PROTEASE_CYS"/>
    <property type="match status" value="1"/>
</dbReference>
<evidence type="ECO:0000259" key="7">
    <source>
        <dbReference type="SMART" id="SM00645"/>
    </source>
</evidence>
<dbReference type="Pfam" id="PF00112">
    <property type="entry name" value="Peptidase_C1"/>
    <property type="match status" value="1"/>
</dbReference>
<organism evidence="11">
    <name type="scientific">Soboliphyme baturini</name>
    <dbReference type="NCBI Taxonomy" id="241478"/>
    <lineage>
        <taxon>Eukaryota</taxon>
        <taxon>Metazoa</taxon>
        <taxon>Ecdysozoa</taxon>
        <taxon>Nematoda</taxon>
        <taxon>Enoplea</taxon>
        <taxon>Dorylaimia</taxon>
        <taxon>Dioctophymatida</taxon>
        <taxon>Dioctophymatoidea</taxon>
        <taxon>Soboliphymatidae</taxon>
        <taxon>Soboliphyme</taxon>
    </lineage>
</organism>
<dbReference type="PROSITE" id="PS00640">
    <property type="entry name" value="THIOL_PROTEASE_ASN"/>
    <property type="match status" value="1"/>
</dbReference>
<evidence type="ECO:0000256" key="3">
    <source>
        <dbReference type="ARBA" id="ARBA00022801"/>
    </source>
</evidence>
<dbReference type="InterPro" id="IPR038765">
    <property type="entry name" value="Papain-like_cys_pep_sf"/>
</dbReference>
<keyword evidence="5" id="KW-0865">Zymogen</keyword>
<keyword evidence="3" id="KW-0378">Hydrolase</keyword>
<evidence type="ECO:0000313" key="9">
    <source>
        <dbReference type="EMBL" id="VDP30251.1"/>
    </source>
</evidence>
<dbReference type="InterPro" id="IPR013201">
    <property type="entry name" value="Prot_inhib_I29"/>
</dbReference>
<evidence type="ECO:0000256" key="6">
    <source>
        <dbReference type="ARBA" id="ARBA00023157"/>
    </source>
</evidence>
<dbReference type="Gene3D" id="3.90.70.10">
    <property type="entry name" value="Cysteine proteinases"/>
    <property type="match status" value="1"/>
</dbReference>
<sequence length="359" mass="40328">MSIYRKNLIAFGNNSIADSTATTRKINANSISLEKLISQASPDDRRTWLSFKEFMMKFNKTYANESEASDRYTIFKVNMKTAKMLQDKEKGNGPCVHAYGTAEYGVTMFSDMSFEEFQRYYLNAAWKNYRHPEKTVDIKLNGSLVSDFDWRSRNAITEVKNQGACGSCWAFSAVGVVEGQWAIKTGNLVSLSEQELLDCDQLDKGCSGGLPSNAYLEIKRLGGLKLEAEYPYQRRSGKCLLANQTIGKFYINDSVSLPQNEDFIAHYVANVGPVSVAVNAFPMMFYTKGIAHPWKLMCNPSHLDHAMLIVGFGVKDDKIPYWIIKNSWGSGWGENGYYYLFRGDSVCGVDRAVTSVVID</sequence>
<dbReference type="SMART" id="SM00848">
    <property type="entry name" value="Inhibitor_I29"/>
    <property type="match status" value="1"/>
</dbReference>
<evidence type="ECO:0000256" key="5">
    <source>
        <dbReference type="ARBA" id="ARBA00023145"/>
    </source>
</evidence>
<dbReference type="EMBL" id="UZAM01013821">
    <property type="protein sequence ID" value="VDP30251.1"/>
    <property type="molecule type" value="Genomic_DNA"/>
</dbReference>
<evidence type="ECO:0000313" key="11">
    <source>
        <dbReference type="WBParaSite" id="SBAD_0001061401-mRNA-1"/>
    </source>
</evidence>
<protein>
    <submittedName>
        <fullName evidence="11">Pept_C1 domain-containing protein</fullName>
    </submittedName>
</protein>
<comment type="similarity">
    <text evidence="1">Belongs to the peptidase C1 family.</text>
</comment>
<evidence type="ECO:0000256" key="1">
    <source>
        <dbReference type="ARBA" id="ARBA00008455"/>
    </source>
</evidence>
<dbReference type="InterPro" id="IPR039417">
    <property type="entry name" value="Peptidase_C1A_papain-like"/>
</dbReference>
<dbReference type="WBParaSite" id="SBAD_0001061401-mRNA-1">
    <property type="protein sequence ID" value="SBAD_0001061401-mRNA-1"/>
    <property type="gene ID" value="SBAD_0001061401"/>
</dbReference>
<keyword evidence="2" id="KW-0645">Protease</keyword>